<reference evidence="2 3" key="1">
    <citation type="submission" date="2020-02" db="EMBL/GenBank/DDBJ databases">
        <title>Draft genome sequence of Haematococcus lacustris strain NIES-144.</title>
        <authorList>
            <person name="Morimoto D."/>
            <person name="Nakagawa S."/>
            <person name="Yoshida T."/>
            <person name="Sawayama S."/>
        </authorList>
    </citation>
    <scope>NUCLEOTIDE SEQUENCE [LARGE SCALE GENOMIC DNA]</scope>
    <source>
        <strain evidence="2 3">NIES-144</strain>
    </source>
</reference>
<comment type="caution">
    <text evidence="2">The sequence shown here is derived from an EMBL/GenBank/DDBJ whole genome shotgun (WGS) entry which is preliminary data.</text>
</comment>
<evidence type="ECO:0000313" key="2">
    <source>
        <dbReference type="EMBL" id="GFH18269.1"/>
    </source>
</evidence>
<dbReference type="EMBL" id="BLLF01001274">
    <property type="protein sequence ID" value="GFH18269.1"/>
    <property type="molecule type" value="Genomic_DNA"/>
</dbReference>
<keyword evidence="3" id="KW-1185">Reference proteome</keyword>
<dbReference type="AlphaFoldDB" id="A0A699ZFU9"/>
<proteinExistence type="predicted"/>
<feature type="compositionally biased region" description="Polar residues" evidence="1">
    <location>
        <begin position="47"/>
        <end position="61"/>
    </location>
</feature>
<evidence type="ECO:0000256" key="1">
    <source>
        <dbReference type="SAM" id="MobiDB-lite"/>
    </source>
</evidence>
<evidence type="ECO:0000313" key="3">
    <source>
        <dbReference type="Proteomes" id="UP000485058"/>
    </source>
</evidence>
<dbReference type="Proteomes" id="UP000485058">
    <property type="component" value="Unassembled WGS sequence"/>
</dbReference>
<organism evidence="2 3">
    <name type="scientific">Haematococcus lacustris</name>
    <name type="common">Green alga</name>
    <name type="synonym">Haematococcus pluvialis</name>
    <dbReference type="NCBI Taxonomy" id="44745"/>
    <lineage>
        <taxon>Eukaryota</taxon>
        <taxon>Viridiplantae</taxon>
        <taxon>Chlorophyta</taxon>
        <taxon>core chlorophytes</taxon>
        <taxon>Chlorophyceae</taxon>
        <taxon>CS clade</taxon>
        <taxon>Chlamydomonadales</taxon>
        <taxon>Haematococcaceae</taxon>
        <taxon>Haematococcus</taxon>
    </lineage>
</organism>
<accession>A0A699ZFU9</accession>
<gene>
    <name evidence="2" type="ORF">HaLaN_15043</name>
</gene>
<name>A0A699ZFU9_HAELA</name>
<feature type="non-terminal residue" evidence="2">
    <location>
        <position position="1"/>
    </location>
</feature>
<sequence>MPVPYITVAAWLRWVCSNAMLAKGHSSSWGKWSQGCKVQPDQDDPDSTSCRGQACQDQQLS</sequence>
<feature type="region of interest" description="Disordered" evidence="1">
    <location>
        <begin position="25"/>
        <end position="61"/>
    </location>
</feature>
<protein>
    <submittedName>
        <fullName evidence="2">Uncharacterized protein</fullName>
    </submittedName>
</protein>